<dbReference type="Proteomes" id="UP000013827">
    <property type="component" value="Unassembled WGS sequence"/>
</dbReference>
<reference evidence="2" key="1">
    <citation type="journal article" date="2013" name="Nature">
        <title>Pan genome of the phytoplankton Emiliania underpins its global distribution.</title>
        <authorList>
            <person name="Read B.A."/>
            <person name="Kegel J."/>
            <person name="Klute M.J."/>
            <person name="Kuo A."/>
            <person name="Lefebvre S.C."/>
            <person name="Maumus F."/>
            <person name="Mayer C."/>
            <person name="Miller J."/>
            <person name="Monier A."/>
            <person name="Salamov A."/>
            <person name="Young J."/>
            <person name="Aguilar M."/>
            <person name="Claverie J.M."/>
            <person name="Frickenhaus S."/>
            <person name="Gonzalez K."/>
            <person name="Herman E.K."/>
            <person name="Lin Y.C."/>
            <person name="Napier J."/>
            <person name="Ogata H."/>
            <person name="Sarno A.F."/>
            <person name="Shmutz J."/>
            <person name="Schroeder D."/>
            <person name="de Vargas C."/>
            <person name="Verret F."/>
            <person name="von Dassow P."/>
            <person name="Valentin K."/>
            <person name="Van de Peer Y."/>
            <person name="Wheeler G."/>
            <person name="Dacks J.B."/>
            <person name="Delwiche C.F."/>
            <person name="Dyhrman S.T."/>
            <person name="Glockner G."/>
            <person name="John U."/>
            <person name="Richards T."/>
            <person name="Worden A.Z."/>
            <person name="Zhang X."/>
            <person name="Grigoriev I.V."/>
            <person name="Allen A.E."/>
            <person name="Bidle K."/>
            <person name="Borodovsky M."/>
            <person name="Bowler C."/>
            <person name="Brownlee C."/>
            <person name="Cock J.M."/>
            <person name="Elias M."/>
            <person name="Gladyshev V.N."/>
            <person name="Groth M."/>
            <person name="Guda C."/>
            <person name="Hadaegh A."/>
            <person name="Iglesias-Rodriguez M.D."/>
            <person name="Jenkins J."/>
            <person name="Jones B.M."/>
            <person name="Lawson T."/>
            <person name="Leese F."/>
            <person name="Lindquist E."/>
            <person name="Lobanov A."/>
            <person name="Lomsadze A."/>
            <person name="Malik S.B."/>
            <person name="Marsh M.E."/>
            <person name="Mackinder L."/>
            <person name="Mock T."/>
            <person name="Mueller-Roeber B."/>
            <person name="Pagarete A."/>
            <person name="Parker M."/>
            <person name="Probert I."/>
            <person name="Quesneville H."/>
            <person name="Raines C."/>
            <person name="Rensing S.A."/>
            <person name="Riano-Pachon D.M."/>
            <person name="Richier S."/>
            <person name="Rokitta S."/>
            <person name="Shiraiwa Y."/>
            <person name="Soanes D.M."/>
            <person name="van der Giezen M."/>
            <person name="Wahlund T.M."/>
            <person name="Williams B."/>
            <person name="Wilson W."/>
            <person name="Wolfe G."/>
            <person name="Wurch L.L."/>
        </authorList>
    </citation>
    <scope>NUCLEOTIDE SEQUENCE</scope>
</reference>
<sequence>MTASFWLAPGQPGQLLPIPNGGAAVGGAVVEQRLAAFAGNAAPRHTDSLLPEPVN</sequence>
<evidence type="ECO:0000313" key="1">
    <source>
        <dbReference type="EnsemblProtists" id="EOD17640"/>
    </source>
</evidence>
<evidence type="ECO:0000313" key="2">
    <source>
        <dbReference type="Proteomes" id="UP000013827"/>
    </source>
</evidence>
<reference evidence="1" key="2">
    <citation type="submission" date="2024-10" db="UniProtKB">
        <authorList>
            <consortium name="EnsemblProtists"/>
        </authorList>
    </citation>
    <scope>IDENTIFICATION</scope>
</reference>
<proteinExistence type="predicted"/>
<dbReference type="RefSeq" id="XP_005770069.1">
    <property type="nucleotide sequence ID" value="XM_005770012.1"/>
</dbReference>
<protein>
    <submittedName>
        <fullName evidence="1">Uncharacterized protein</fullName>
    </submittedName>
</protein>
<accession>A0A0D3J2A5</accession>
<dbReference type="KEGG" id="ehx:EMIHUDRAFT_243881"/>
<organism evidence="1 2">
    <name type="scientific">Emiliania huxleyi (strain CCMP1516)</name>
    <dbReference type="NCBI Taxonomy" id="280463"/>
    <lineage>
        <taxon>Eukaryota</taxon>
        <taxon>Haptista</taxon>
        <taxon>Haptophyta</taxon>
        <taxon>Prymnesiophyceae</taxon>
        <taxon>Isochrysidales</taxon>
        <taxon>Noelaerhabdaceae</taxon>
        <taxon>Emiliania</taxon>
    </lineage>
</organism>
<dbReference type="EnsemblProtists" id="EOD17640">
    <property type="protein sequence ID" value="EOD17640"/>
    <property type="gene ID" value="EMIHUDRAFT_243881"/>
</dbReference>
<keyword evidence="2" id="KW-1185">Reference proteome</keyword>
<dbReference type="GeneID" id="17263787"/>
<dbReference type="HOGENOM" id="CLU_3036403_0_0_1"/>
<dbReference type="AlphaFoldDB" id="A0A0D3J2A5"/>
<name>A0A0D3J2A5_EMIH1</name>
<dbReference type="PaxDb" id="2903-EOD17640"/>